<dbReference type="InterPro" id="IPR009613">
    <property type="entry name" value="LMF"/>
</dbReference>
<name>A0A956RS37_UNCEI</name>
<dbReference type="Proteomes" id="UP000697710">
    <property type="component" value="Unassembled WGS sequence"/>
</dbReference>
<keyword evidence="3 9" id="KW-0812">Transmembrane</keyword>
<dbReference type="GO" id="GO:0051604">
    <property type="term" value="P:protein maturation"/>
    <property type="evidence" value="ECO:0007669"/>
    <property type="project" value="InterPro"/>
</dbReference>
<feature type="non-terminal residue" evidence="12">
    <location>
        <position position="1"/>
    </location>
</feature>
<protein>
    <recommendedName>
        <fullName evidence="8">Lipase maturation factor 2</fullName>
    </recommendedName>
</protein>
<evidence type="ECO:0000256" key="4">
    <source>
        <dbReference type="ARBA" id="ARBA00022824"/>
    </source>
</evidence>
<gene>
    <name evidence="12" type="ORF">KC729_16695</name>
</gene>
<reference evidence="12" key="1">
    <citation type="submission" date="2020-04" db="EMBL/GenBank/DDBJ databases">
        <authorList>
            <person name="Zhang T."/>
        </authorList>
    </citation>
    <scope>NUCLEOTIDE SEQUENCE</scope>
    <source>
        <strain evidence="12">HKST-UBA01</strain>
    </source>
</reference>
<evidence type="ECO:0000256" key="5">
    <source>
        <dbReference type="ARBA" id="ARBA00022989"/>
    </source>
</evidence>
<evidence type="ECO:0000256" key="9">
    <source>
        <dbReference type="SAM" id="Phobius"/>
    </source>
</evidence>
<reference evidence="12" key="2">
    <citation type="journal article" date="2021" name="Microbiome">
        <title>Successional dynamics and alternative stable states in a saline activated sludge microbial community over 9 years.</title>
        <authorList>
            <person name="Wang Y."/>
            <person name="Ye J."/>
            <person name="Ju F."/>
            <person name="Liu L."/>
            <person name="Boyd J.A."/>
            <person name="Deng Y."/>
            <person name="Parks D.H."/>
            <person name="Jiang X."/>
            <person name="Yin X."/>
            <person name="Woodcroft B.J."/>
            <person name="Tyson G.W."/>
            <person name="Hugenholtz P."/>
            <person name="Polz M.F."/>
            <person name="Zhang T."/>
        </authorList>
    </citation>
    <scope>NUCLEOTIDE SEQUENCE</scope>
    <source>
        <strain evidence="12">HKST-UBA01</strain>
    </source>
</reference>
<evidence type="ECO:0000259" key="11">
    <source>
        <dbReference type="Pfam" id="PF25179"/>
    </source>
</evidence>
<keyword evidence="6 9" id="KW-0472">Membrane</keyword>
<organism evidence="12 13">
    <name type="scientific">Eiseniibacteriota bacterium</name>
    <dbReference type="NCBI Taxonomy" id="2212470"/>
    <lineage>
        <taxon>Bacteria</taxon>
        <taxon>Candidatus Eiseniibacteriota</taxon>
    </lineage>
</organism>
<feature type="transmembrane region" description="Helical" evidence="9">
    <location>
        <begin position="126"/>
        <end position="145"/>
    </location>
</feature>
<feature type="domain" description="Lipase maturation factor 1/2 N-terminal" evidence="10">
    <location>
        <begin position="1"/>
        <end position="61"/>
    </location>
</feature>
<sequence length="327" mass="37152">FVIELVVPFLFFVPDRWRRIRHAAALATIGLQMMIAATGNYGFFNLLAIVLCIPLFDDQALVRVAPGRGFGRRIQAGAPGEADTPDVRVSSERTIEAAHDDMRSEAASMRTRGALLPARRVRRRAAALRTVLAVLILIASATTVMREMTRTVRPGAVPAWMEHGFAFAQAVWVDPVQKVLLDFTDPFRSINGYGLFRVMTTTRPELIPEGLWDGTWMPYELRWQAGDAHRRPPFVAPHMPRLDWQMWFAGLDPRRQGRWLQGFADGLLETRPAVLVLLDRESVPETAPSAVRFRVYEYRFTTVEERQRTGDWWSREETGVIGPIQKQ</sequence>
<dbReference type="InterPro" id="IPR057434">
    <property type="entry name" value="LMF1/2_N"/>
</dbReference>
<dbReference type="Pfam" id="PF06762">
    <property type="entry name" value="LMF1"/>
    <property type="match status" value="1"/>
</dbReference>
<keyword evidence="7" id="KW-0325">Glycoprotein</keyword>
<evidence type="ECO:0000256" key="7">
    <source>
        <dbReference type="ARBA" id="ARBA00023180"/>
    </source>
</evidence>
<feature type="domain" description="Lipase maturation factor 1/2 C-terminal" evidence="11">
    <location>
        <begin position="190"/>
        <end position="320"/>
    </location>
</feature>
<evidence type="ECO:0000313" key="13">
    <source>
        <dbReference type="Proteomes" id="UP000697710"/>
    </source>
</evidence>
<dbReference type="AlphaFoldDB" id="A0A956RS37"/>
<dbReference type="Pfam" id="PF25179">
    <property type="entry name" value="LMF1_C"/>
    <property type="match status" value="1"/>
</dbReference>
<evidence type="ECO:0000256" key="3">
    <source>
        <dbReference type="ARBA" id="ARBA00022692"/>
    </source>
</evidence>
<evidence type="ECO:0000256" key="2">
    <source>
        <dbReference type="ARBA" id="ARBA00005512"/>
    </source>
</evidence>
<comment type="similarity">
    <text evidence="2">Belongs to the lipase maturation factor family.</text>
</comment>
<feature type="transmembrane region" description="Helical" evidence="9">
    <location>
        <begin position="43"/>
        <end position="65"/>
    </location>
</feature>
<dbReference type="EMBL" id="JAGQHR010000651">
    <property type="protein sequence ID" value="MCA9729329.1"/>
    <property type="molecule type" value="Genomic_DNA"/>
</dbReference>
<comment type="caution">
    <text evidence="12">The sequence shown here is derived from an EMBL/GenBank/DDBJ whole genome shotgun (WGS) entry which is preliminary data.</text>
</comment>
<dbReference type="PANTHER" id="PTHR14463:SF5">
    <property type="entry name" value="LIPASE MATURATION FACTOR 2"/>
    <property type="match status" value="1"/>
</dbReference>
<keyword evidence="4" id="KW-0256">Endoplasmic reticulum</keyword>
<keyword evidence="5 9" id="KW-1133">Transmembrane helix</keyword>
<evidence type="ECO:0000256" key="6">
    <source>
        <dbReference type="ARBA" id="ARBA00023136"/>
    </source>
</evidence>
<evidence type="ECO:0000259" key="10">
    <source>
        <dbReference type="Pfam" id="PF06762"/>
    </source>
</evidence>
<dbReference type="PANTHER" id="PTHR14463">
    <property type="entry name" value="LIPASE MATURATION FACTOR"/>
    <property type="match status" value="1"/>
</dbReference>
<proteinExistence type="inferred from homology"/>
<evidence type="ECO:0000256" key="8">
    <source>
        <dbReference type="ARBA" id="ARBA00040643"/>
    </source>
</evidence>
<evidence type="ECO:0000313" key="12">
    <source>
        <dbReference type="EMBL" id="MCA9729329.1"/>
    </source>
</evidence>
<evidence type="ECO:0000256" key="1">
    <source>
        <dbReference type="ARBA" id="ARBA00004477"/>
    </source>
</evidence>
<accession>A0A956RS37</accession>
<dbReference type="InterPro" id="IPR057433">
    <property type="entry name" value="LMF1/2_C"/>
</dbReference>
<comment type="subcellular location">
    <subcellularLocation>
        <location evidence="1">Endoplasmic reticulum membrane</location>
        <topology evidence="1">Multi-pass membrane protein</topology>
    </subcellularLocation>
</comment>